<organism evidence="1 2">
    <name type="scientific">Aquimarina algiphila</name>
    <dbReference type="NCBI Taxonomy" id="2047982"/>
    <lineage>
        <taxon>Bacteria</taxon>
        <taxon>Pseudomonadati</taxon>
        <taxon>Bacteroidota</taxon>
        <taxon>Flavobacteriia</taxon>
        <taxon>Flavobacteriales</taxon>
        <taxon>Flavobacteriaceae</taxon>
        <taxon>Aquimarina</taxon>
    </lineage>
</organism>
<dbReference type="Proteomes" id="UP000318833">
    <property type="component" value="Unassembled WGS sequence"/>
</dbReference>
<dbReference type="OrthoDB" id="9858331at2"/>
<dbReference type="EMBL" id="VLNR01000057">
    <property type="protein sequence ID" value="TSE05627.1"/>
    <property type="molecule type" value="Genomic_DNA"/>
</dbReference>
<comment type="caution">
    <text evidence="1">The sequence shown here is derived from an EMBL/GenBank/DDBJ whole genome shotgun (WGS) entry which is preliminary data.</text>
</comment>
<reference evidence="1 2" key="1">
    <citation type="submission" date="2019-07" db="EMBL/GenBank/DDBJ databases">
        <title>The draft genome sequence of Aquimarina algiphila M91.</title>
        <authorList>
            <person name="Meng X."/>
        </authorList>
    </citation>
    <scope>NUCLEOTIDE SEQUENCE [LARGE SCALE GENOMIC DNA]</scope>
    <source>
        <strain evidence="1 2">M91</strain>
    </source>
</reference>
<gene>
    <name evidence="1" type="ORF">FOF46_22095</name>
</gene>
<evidence type="ECO:0000313" key="2">
    <source>
        <dbReference type="Proteomes" id="UP000318833"/>
    </source>
</evidence>
<dbReference type="AlphaFoldDB" id="A0A554VEU0"/>
<name>A0A554VEU0_9FLAO</name>
<evidence type="ECO:0000313" key="1">
    <source>
        <dbReference type="EMBL" id="TSE05627.1"/>
    </source>
</evidence>
<keyword evidence="2" id="KW-1185">Reference proteome</keyword>
<protein>
    <submittedName>
        <fullName evidence="1">Uncharacterized protein</fullName>
    </submittedName>
</protein>
<proteinExistence type="predicted"/>
<accession>A0A554VEU0</accession>
<dbReference type="RefSeq" id="WP_143917951.1">
    <property type="nucleotide sequence ID" value="NZ_CANLFO010000007.1"/>
</dbReference>
<sequence length="146" mass="17284">MQIHNNKEYSLPNNLKLIIYGRNSEHKHPKNAAVYYEDNTLKSWIEAPYFKSDKMIHGIKNEEHSRQGRDVWIIHPHKEKVKNFLGKVLEEKPQQGFLDAFKGMKITEGKEYAEMMISDSGMYFELQYLDLETCQFIKLVNWGGRF</sequence>